<dbReference type="SUPFAM" id="SSF63748">
    <property type="entry name" value="Tudor/PWWP/MBT"/>
    <property type="match status" value="1"/>
</dbReference>
<dbReference type="SMART" id="SM00293">
    <property type="entry name" value="PWWP"/>
    <property type="match status" value="1"/>
</dbReference>
<dbReference type="Gene3D" id="1.20.920.10">
    <property type="entry name" value="Bromodomain-like"/>
    <property type="match status" value="1"/>
</dbReference>
<sequence length="1454" mass="163429">MKKVDISSADVHRLLPQLTEIKCTENLSANDKIQTFPPYDCATNAAKQTIDKDSDRLGAQTPESLPKVLYLKKVPHPALPPKGTGSMNTIKEPIPKLIFSTKPITPKQLITPGGIRYITTARKSASLEGITSQDKRLVVCESPTTTDPFISPHSSPTSHSPKIFVAGIKSESKELDSDAMEIEENMMTTEPASSSRESNEERVPASNSNTPRSNREMKQLQKTMKESKVLADVAALMDETKRIKRRLMETEENQQEASPSPLLMDLNEETNLVRSRSLSLPKETNDYESISARRNTRSLNAEFSAKQKKFLAGIQKHSRESDEDQSDDERGRGRRKIRKSGKLFPPLKPGYDKYCWQCHQSDPQIACTHCKRTYHVECLKTKQLPKTENQKLIWECPECVLLENSTKDTEKVKYDLNQLCTMLEFALQRLKSTSKSLTIPLDADNIIHSVSFATMEQKIANKEYQSTHSFLTDCRWILHNCTIFYSRNVKLLAIAKTLFKVSKQEIYDIDTCHECYYNANTFQADWFVEVCSRPHILVWAKLKGFPYWPAKAMTTNSQGMVDVRFFGDHDRAFVPIRECFLYSKDHPNPITVKSKRQSIAHSVVEVDKYINKLTEKYGSFVFAECKTLYDPLNEEKQLEQMIPNYRNYVNNPNKKSSSNSDLTYKIVKTADNHLSIFKKNDKAVHSQQQQETVQEKTPQKHGKIAIIEALDDLKYRVMKRDNDKSRMDGRVDTVILKRKAESPSPANAEPTGIKKMKLDDSRRMSSPTIREDVLSADVSTKPGKSGQTALSKSNKDKEQKINVKNKSETTKSSETSLKEAEKTAKSNSNLDLITAVVKKLDKLQAFVSTNENCKMKNLETLPQSSLCNENVSSSDNGDKAVAVIAQRNEPSKHQMESVPANRNQRKSDDDDNLLVPMQVNEMNDSKKDLQIPAIDSKRQESVSGSSIQSINTDPDDPLEISIKTEPLDDDEIDNSLTNNDSTDPIISQPNNHSQNGSPDVAFSKISVKNIKNLMSRPSEQPQKPPIGVRATSSKSILRPDLVRQRSQMRRPMNVSPSGTSNVQQLQQQQNSQLKQSQNMVCIPVDRSNFQRMESMRLSNFKGTTTAHVKSNPPPLLAMSTAPSTKVASNELVPQTKNNCIAGPSTTLSSSVGPPPLSITALPALTDQTMSNSQTHLPSASDNLATAITDLIKHTEPKLTPKPIGPLRFDDGGNQLSSDAGHFSKLLIDNSHKFADFFRSVFEVTLADIASMGCSEAKVQLLELELEQCKMKHAKEIAELKSNTGVILKEMKKNFETEKTKLINETRRQCELDRIRAVEDTKKRQWCAHCGKEAKFYCCWNTSYCDYPCQQQHWHRHMGHCTQTDDVTIGKSYVSKANELPLRQATSAKKSTSVRPIQQPERMSKQLQPGKTIAQPKNELLPAQFKMNRANPAITAAYVSNINVNSAGKINLPKQ</sequence>
<evidence type="ECO:0000256" key="13">
    <source>
        <dbReference type="SAM" id="MobiDB-lite"/>
    </source>
</evidence>
<dbReference type="Pfam" id="PF24324">
    <property type="entry name" value="MYND_ZMYND11_ZMYD8"/>
    <property type="match status" value="1"/>
</dbReference>
<dbReference type="GO" id="GO:0016301">
    <property type="term" value="F:kinase activity"/>
    <property type="evidence" value="ECO:0007669"/>
    <property type="project" value="UniProtKB-KW"/>
</dbReference>
<dbReference type="SMART" id="SM00297">
    <property type="entry name" value="BROMO"/>
    <property type="match status" value="1"/>
</dbReference>
<dbReference type="SUPFAM" id="SSF57903">
    <property type="entry name" value="FYVE/PHD zinc finger"/>
    <property type="match status" value="1"/>
</dbReference>
<dbReference type="Gene3D" id="2.30.30.140">
    <property type="match status" value="1"/>
</dbReference>
<evidence type="ECO:0000313" key="17">
    <source>
        <dbReference type="EMBL" id="KAJ6635178.1"/>
    </source>
</evidence>
<dbReference type="Pfam" id="PF00439">
    <property type="entry name" value="Bromodomain"/>
    <property type="match status" value="1"/>
</dbReference>
<keyword evidence="8" id="KW-0805">Transcription regulation</keyword>
<dbReference type="InterPro" id="IPR057053">
    <property type="entry name" value="MYND_ZMYND11_ZMYD8"/>
</dbReference>
<name>A0A9Q0MNH3_9DIPT</name>
<keyword evidence="10" id="KW-0804">Transcription</keyword>
<evidence type="ECO:0000256" key="5">
    <source>
        <dbReference type="ARBA" id="ARBA00022771"/>
    </source>
</evidence>
<dbReference type="PROSITE" id="PS50865">
    <property type="entry name" value="ZF_MYND_2"/>
    <property type="match status" value="1"/>
</dbReference>
<keyword evidence="7" id="KW-0156">Chromatin regulator</keyword>
<dbReference type="PROSITE" id="PS01360">
    <property type="entry name" value="ZF_MYND_1"/>
    <property type="match status" value="1"/>
</dbReference>
<dbReference type="InterPro" id="IPR036427">
    <property type="entry name" value="Bromodomain-like_sf"/>
</dbReference>
<dbReference type="GO" id="GO:0005694">
    <property type="term" value="C:chromosome"/>
    <property type="evidence" value="ECO:0007669"/>
    <property type="project" value="UniProtKB-SubCell"/>
</dbReference>
<keyword evidence="4" id="KW-0479">Metal-binding</keyword>
<accession>A0A9Q0MNH3</accession>
<comment type="caution">
    <text evidence="17">The sequence shown here is derived from an EMBL/GenBank/DDBJ whole genome shotgun (WGS) entry which is preliminary data.</text>
</comment>
<dbReference type="GO" id="GO:0003714">
    <property type="term" value="F:transcription corepressor activity"/>
    <property type="evidence" value="ECO:0007669"/>
    <property type="project" value="TreeGrafter"/>
</dbReference>
<dbReference type="Pfam" id="PF00855">
    <property type="entry name" value="PWWP"/>
    <property type="match status" value="1"/>
</dbReference>
<dbReference type="Gene3D" id="3.30.40.10">
    <property type="entry name" value="Zinc/RING finger domain, C3HC4 (zinc finger)"/>
    <property type="match status" value="1"/>
</dbReference>
<dbReference type="SMART" id="SM00249">
    <property type="entry name" value="PHD"/>
    <property type="match status" value="1"/>
</dbReference>
<dbReference type="InterPro" id="IPR019787">
    <property type="entry name" value="Znf_PHD-finger"/>
</dbReference>
<keyword evidence="3" id="KW-0158">Chromosome</keyword>
<evidence type="ECO:0000256" key="3">
    <source>
        <dbReference type="ARBA" id="ARBA00022454"/>
    </source>
</evidence>
<evidence type="ECO:0000259" key="16">
    <source>
        <dbReference type="PROSITE" id="PS50865"/>
    </source>
</evidence>
<dbReference type="InterPro" id="IPR001965">
    <property type="entry name" value="Znf_PHD"/>
</dbReference>
<dbReference type="InterPro" id="IPR000313">
    <property type="entry name" value="PWWP_dom"/>
</dbReference>
<feature type="compositionally biased region" description="Basic and acidic residues" evidence="13">
    <location>
        <begin position="793"/>
        <end position="824"/>
    </location>
</feature>
<dbReference type="InterPro" id="IPR002893">
    <property type="entry name" value="Znf_MYND"/>
</dbReference>
<evidence type="ECO:0000313" key="18">
    <source>
        <dbReference type="Proteomes" id="UP001151699"/>
    </source>
</evidence>
<evidence type="ECO:0000256" key="2">
    <source>
        <dbReference type="ARBA" id="ARBA00004286"/>
    </source>
</evidence>
<organism evidence="17 18">
    <name type="scientific">Pseudolycoriella hygida</name>
    <dbReference type="NCBI Taxonomy" id="35572"/>
    <lineage>
        <taxon>Eukaryota</taxon>
        <taxon>Metazoa</taxon>
        <taxon>Ecdysozoa</taxon>
        <taxon>Arthropoda</taxon>
        <taxon>Hexapoda</taxon>
        <taxon>Insecta</taxon>
        <taxon>Pterygota</taxon>
        <taxon>Neoptera</taxon>
        <taxon>Endopterygota</taxon>
        <taxon>Diptera</taxon>
        <taxon>Nematocera</taxon>
        <taxon>Sciaroidea</taxon>
        <taxon>Sciaridae</taxon>
        <taxon>Pseudolycoriella</taxon>
    </lineage>
</organism>
<dbReference type="PROSITE" id="PS50812">
    <property type="entry name" value="PWWP"/>
    <property type="match status" value="1"/>
</dbReference>
<evidence type="ECO:0000256" key="7">
    <source>
        <dbReference type="ARBA" id="ARBA00022853"/>
    </source>
</evidence>
<dbReference type="GO" id="GO:0140006">
    <property type="term" value="F:histone H3 reader activity"/>
    <property type="evidence" value="ECO:0007669"/>
    <property type="project" value="UniProtKB-ARBA"/>
</dbReference>
<reference evidence="17" key="1">
    <citation type="submission" date="2022-07" db="EMBL/GenBank/DDBJ databases">
        <authorList>
            <person name="Trinca V."/>
            <person name="Uliana J.V.C."/>
            <person name="Torres T.T."/>
            <person name="Ward R.J."/>
            <person name="Monesi N."/>
        </authorList>
    </citation>
    <scope>NUCLEOTIDE SEQUENCE</scope>
    <source>
        <strain evidence="17">HSMRA1968</strain>
        <tissue evidence="17">Whole embryos</tissue>
    </source>
</reference>
<dbReference type="EMBL" id="WJQU01000004">
    <property type="protein sequence ID" value="KAJ6635178.1"/>
    <property type="molecule type" value="Genomic_DNA"/>
</dbReference>
<evidence type="ECO:0000256" key="6">
    <source>
        <dbReference type="ARBA" id="ARBA00022833"/>
    </source>
</evidence>
<evidence type="ECO:0000259" key="14">
    <source>
        <dbReference type="PROSITE" id="PS50016"/>
    </source>
</evidence>
<dbReference type="SUPFAM" id="SSF47370">
    <property type="entry name" value="Bromodomain"/>
    <property type="match status" value="1"/>
</dbReference>
<feature type="compositionally biased region" description="Basic and acidic residues" evidence="13">
    <location>
        <begin position="756"/>
        <end position="773"/>
    </location>
</feature>
<feature type="domain" description="PWWP" evidence="15">
    <location>
        <begin position="534"/>
        <end position="585"/>
    </location>
</feature>
<evidence type="ECO:0000256" key="1">
    <source>
        <dbReference type="ARBA" id="ARBA00004123"/>
    </source>
</evidence>
<keyword evidence="6" id="KW-0862">Zinc</keyword>
<feature type="region of interest" description="Disordered" evidence="13">
    <location>
        <begin position="312"/>
        <end position="345"/>
    </location>
</feature>
<feature type="compositionally biased region" description="Polar residues" evidence="13">
    <location>
        <begin position="941"/>
        <end position="952"/>
    </location>
</feature>
<evidence type="ECO:0000256" key="9">
    <source>
        <dbReference type="ARBA" id="ARBA00023117"/>
    </source>
</evidence>
<feature type="domain" description="MYND-type" evidence="16">
    <location>
        <begin position="1326"/>
        <end position="1360"/>
    </location>
</feature>
<dbReference type="PANTHER" id="PTHR46453:SF5">
    <property type="entry name" value="PROTEIN KINASE C-BINDING PROTEIN 1 ISOFORM X1"/>
    <property type="match status" value="1"/>
</dbReference>
<dbReference type="FunFam" id="6.10.140.2220:FF:000002">
    <property type="entry name" value="Protein kinase C-binding protein 1 isoform C"/>
    <property type="match status" value="1"/>
</dbReference>
<dbReference type="InterPro" id="IPR056987">
    <property type="entry name" value="ZMYND8_CC"/>
</dbReference>
<dbReference type="GO" id="GO:0005737">
    <property type="term" value="C:cytoplasm"/>
    <property type="evidence" value="ECO:0007669"/>
    <property type="project" value="TreeGrafter"/>
</dbReference>
<evidence type="ECO:0000256" key="11">
    <source>
        <dbReference type="ARBA" id="ARBA00023242"/>
    </source>
</evidence>
<evidence type="ECO:0000256" key="4">
    <source>
        <dbReference type="ARBA" id="ARBA00022723"/>
    </source>
</evidence>
<dbReference type="CDD" id="cd20160">
    <property type="entry name" value="PWWP_PRKCBP1"/>
    <property type="match status" value="1"/>
</dbReference>
<feature type="region of interest" description="Disordered" evidence="13">
    <location>
        <begin position="737"/>
        <end position="826"/>
    </location>
</feature>
<evidence type="ECO:0000256" key="12">
    <source>
        <dbReference type="PROSITE-ProRule" id="PRU00134"/>
    </source>
</evidence>
<gene>
    <name evidence="17" type="primary">ZMYND8</name>
    <name evidence="17" type="ORF">Bhyg_13762</name>
</gene>
<feature type="region of interest" description="Disordered" evidence="13">
    <location>
        <begin position="1013"/>
        <end position="1077"/>
    </location>
</feature>
<keyword evidence="5 12" id="KW-0863">Zinc-finger</keyword>
<dbReference type="InterPro" id="IPR019786">
    <property type="entry name" value="Zinc_finger_PHD-type_CS"/>
</dbReference>
<feature type="compositionally biased region" description="Basic and acidic residues" evidence="13">
    <location>
        <begin position="923"/>
        <end position="940"/>
    </location>
</feature>
<feature type="region of interest" description="Disordered" evidence="13">
    <location>
        <begin position="1385"/>
        <end position="1406"/>
    </location>
</feature>
<dbReference type="SUPFAM" id="SSF144232">
    <property type="entry name" value="HIT/MYND zinc finger-like"/>
    <property type="match status" value="1"/>
</dbReference>
<feature type="compositionally biased region" description="Polar residues" evidence="13">
    <location>
        <begin position="974"/>
        <end position="997"/>
    </location>
</feature>
<feature type="domain" description="PHD-type" evidence="14">
    <location>
        <begin position="352"/>
        <end position="402"/>
    </location>
</feature>
<feature type="region of interest" description="Disordered" evidence="13">
    <location>
        <begin position="187"/>
        <end position="219"/>
    </location>
</feature>
<dbReference type="OrthoDB" id="7791001at2759"/>
<evidence type="ECO:0000259" key="15">
    <source>
        <dbReference type="PROSITE" id="PS50812"/>
    </source>
</evidence>
<dbReference type="InterPro" id="IPR013083">
    <property type="entry name" value="Znf_RING/FYVE/PHD"/>
</dbReference>
<feature type="compositionally biased region" description="Polar residues" evidence="13">
    <location>
        <begin position="187"/>
        <end position="196"/>
    </location>
</feature>
<keyword evidence="11" id="KW-0539">Nucleus</keyword>
<dbReference type="PROSITE" id="PS01359">
    <property type="entry name" value="ZF_PHD_1"/>
    <property type="match status" value="1"/>
</dbReference>
<dbReference type="PANTHER" id="PTHR46453">
    <property type="entry name" value="PROTEIN KINASE C-BINDING PROTEIN 1"/>
    <property type="match status" value="1"/>
</dbReference>
<dbReference type="Pfam" id="PF23460">
    <property type="entry name" value="ZMYND8_CC"/>
    <property type="match status" value="1"/>
</dbReference>
<keyword evidence="17" id="KW-0418">Kinase</keyword>
<proteinExistence type="predicted"/>
<comment type="subcellular location">
    <subcellularLocation>
        <location evidence="2">Chromosome</location>
    </subcellularLocation>
    <subcellularLocation>
        <location evidence="1">Nucleus</location>
    </subcellularLocation>
</comment>
<dbReference type="InterPro" id="IPR001487">
    <property type="entry name" value="Bromodomain"/>
</dbReference>
<evidence type="ECO:0000256" key="10">
    <source>
        <dbReference type="ARBA" id="ARBA00023163"/>
    </source>
</evidence>
<dbReference type="GO" id="GO:0005634">
    <property type="term" value="C:nucleus"/>
    <property type="evidence" value="ECO:0007669"/>
    <property type="project" value="UniProtKB-SubCell"/>
</dbReference>
<keyword evidence="18" id="KW-1185">Reference proteome</keyword>
<feature type="region of interest" description="Disordered" evidence="13">
    <location>
        <begin position="887"/>
        <end position="1000"/>
    </location>
</feature>
<keyword evidence="9" id="KW-0103">Bromodomain</keyword>
<feature type="compositionally biased region" description="Basic residues" evidence="13">
    <location>
        <begin position="332"/>
        <end position="341"/>
    </location>
</feature>
<protein>
    <submittedName>
        <fullName evidence="17">Protein kinase C-binding protein 1</fullName>
    </submittedName>
</protein>
<dbReference type="InterPro" id="IPR011011">
    <property type="entry name" value="Znf_FYVE_PHD"/>
</dbReference>
<feature type="compositionally biased region" description="Low complexity" evidence="13">
    <location>
        <begin position="1063"/>
        <end position="1077"/>
    </location>
</feature>
<dbReference type="PROSITE" id="PS50016">
    <property type="entry name" value="ZF_PHD_2"/>
    <property type="match status" value="1"/>
</dbReference>
<keyword evidence="17" id="KW-0808">Transferase</keyword>
<dbReference type="Proteomes" id="UP001151699">
    <property type="component" value="Chromosome C"/>
</dbReference>
<feature type="compositionally biased region" description="Polar residues" evidence="13">
    <location>
        <begin position="1385"/>
        <end position="1395"/>
    </location>
</feature>
<dbReference type="GO" id="GO:0008270">
    <property type="term" value="F:zinc ion binding"/>
    <property type="evidence" value="ECO:0007669"/>
    <property type="project" value="UniProtKB-KW"/>
</dbReference>
<evidence type="ECO:0000256" key="8">
    <source>
        <dbReference type="ARBA" id="ARBA00023015"/>
    </source>
</evidence>